<keyword evidence="1" id="KW-0175">Coiled coil</keyword>
<organism evidence="3 4">
    <name type="scientific">Mycoemilia scoparia</name>
    <dbReference type="NCBI Taxonomy" id="417184"/>
    <lineage>
        <taxon>Eukaryota</taxon>
        <taxon>Fungi</taxon>
        <taxon>Fungi incertae sedis</taxon>
        <taxon>Zoopagomycota</taxon>
        <taxon>Kickxellomycotina</taxon>
        <taxon>Kickxellomycetes</taxon>
        <taxon>Kickxellales</taxon>
        <taxon>Kickxellaceae</taxon>
        <taxon>Mycoemilia</taxon>
    </lineage>
</organism>
<dbReference type="InterPro" id="IPR036249">
    <property type="entry name" value="Thioredoxin-like_sf"/>
</dbReference>
<dbReference type="SUPFAM" id="SSF52833">
    <property type="entry name" value="Thioredoxin-like"/>
    <property type="match status" value="1"/>
</dbReference>
<dbReference type="OrthoDB" id="10257948at2759"/>
<dbReference type="EMBL" id="JANBPU010000025">
    <property type="protein sequence ID" value="KAJ1919550.1"/>
    <property type="molecule type" value="Genomic_DNA"/>
</dbReference>
<evidence type="ECO:0000313" key="4">
    <source>
        <dbReference type="Proteomes" id="UP001150538"/>
    </source>
</evidence>
<gene>
    <name evidence="3" type="ORF">H4219_001905</name>
</gene>
<accession>A0A9W8A5G9</accession>
<dbReference type="Proteomes" id="UP001150538">
    <property type="component" value="Unassembled WGS sequence"/>
</dbReference>
<reference evidence="3" key="1">
    <citation type="submission" date="2022-07" db="EMBL/GenBank/DDBJ databases">
        <title>Phylogenomic reconstructions and comparative analyses of Kickxellomycotina fungi.</title>
        <authorList>
            <person name="Reynolds N.K."/>
            <person name="Stajich J.E."/>
            <person name="Barry K."/>
            <person name="Grigoriev I.V."/>
            <person name="Crous P."/>
            <person name="Smith M.E."/>
        </authorList>
    </citation>
    <scope>NUCLEOTIDE SEQUENCE</scope>
    <source>
        <strain evidence="3">NBRC 100468</strain>
    </source>
</reference>
<feature type="domain" description="Thioredoxin" evidence="2">
    <location>
        <begin position="82"/>
        <end position="159"/>
    </location>
</feature>
<dbReference type="Pfam" id="PF00085">
    <property type="entry name" value="Thioredoxin"/>
    <property type="match status" value="1"/>
</dbReference>
<feature type="coiled-coil region" evidence="1">
    <location>
        <begin position="39"/>
        <end position="66"/>
    </location>
</feature>
<dbReference type="AlphaFoldDB" id="A0A9W8A5G9"/>
<name>A0A9W8A5G9_9FUNG</name>
<protein>
    <recommendedName>
        <fullName evidence="2">Thioredoxin domain-containing protein</fullName>
    </recommendedName>
</protein>
<dbReference type="InterPro" id="IPR013766">
    <property type="entry name" value="Thioredoxin_domain"/>
</dbReference>
<dbReference type="CDD" id="cd02989">
    <property type="entry name" value="Phd_like_TxnDC9"/>
    <property type="match status" value="1"/>
</dbReference>
<comment type="caution">
    <text evidence="3">The sequence shown here is derived from an EMBL/GenBank/DDBJ whole genome shotgun (WGS) entry which is preliminary data.</text>
</comment>
<dbReference type="Gene3D" id="3.40.30.10">
    <property type="entry name" value="Glutaredoxin"/>
    <property type="match status" value="1"/>
</dbReference>
<proteinExistence type="predicted"/>
<keyword evidence="4" id="KW-1185">Reference proteome</keyword>
<dbReference type="PANTHER" id="PTHR21148">
    <property type="entry name" value="THIOREDOXIN DOMAIN-CONTAINING PROTEIN 9"/>
    <property type="match status" value="1"/>
</dbReference>
<evidence type="ECO:0000313" key="3">
    <source>
        <dbReference type="EMBL" id="KAJ1919550.1"/>
    </source>
</evidence>
<evidence type="ECO:0000259" key="2">
    <source>
        <dbReference type="Pfam" id="PF00085"/>
    </source>
</evidence>
<evidence type="ECO:0000256" key="1">
    <source>
        <dbReference type="SAM" id="Coils"/>
    </source>
</evidence>
<sequence>MGTIKNKIESQAQRVLDDGSDALSEDELLQELELDPEFEKLREMRLQQLKNEMDNMQKLKSEHHGEYTEIIEEKDMVVLPVNTKQPVIAHFYHKDFTRCKIIDSHLEKLAPRHFKTRFVKANVEKMPFLVQKLGVRVLPCIVVFKGNKVVDRIVGFEELGNVDDFKTQNLEKRLAKGGAIKLDEGESSAHKYNQDSIDKDEDYYYHSDD</sequence>